<feature type="compositionally biased region" description="Basic and acidic residues" evidence="1">
    <location>
        <begin position="297"/>
        <end position="306"/>
    </location>
</feature>
<sequence>MFARQFDTVKHSECYRPIPVHTPSSRRLPVAKQYMNSNADTATSPRYDQEYDYKTTHYPSYPPNYPYDENNKYKYEQQTQSSHHHHHHPPHQPPPHQQQPSSGQSAQPYGNFEKPPTYQPYEDDNYESRNYLASHAPQSTVSGAAYPTDTEYSRYSSYEGGRSSTYSGHDTNDYVNEKGRYGYGYERSYYDVDGGGRYISENNRHDTRYPSDSRHDSGRNVNDGGRDVDDLRYNIVDGRDGERRYVDGRDDDVRYESRDGDSRYVDGRTSDGRYESGRYQSKENYYDRYYKHRPSRDHHTSETSRY</sequence>
<comment type="caution">
    <text evidence="2">The sequence shown here is derived from an EMBL/GenBank/DDBJ whole genome shotgun (WGS) entry which is preliminary data.</text>
</comment>
<feature type="compositionally biased region" description="Low complexity" evidence="1">
    <location>
        <begin position="153"/>
        <end position="167"/>
    </location>
</feature>
<evidence type="ECO:0000313" key="2">
    <source>
        <dbReference type="EMBL" id="KAK0176503.1"/>
    </source>
</evidence>
<dbReference type="EMBL" id="JAQQBS010000001">
    <property type="protein sequence ID" value="KAK0176503.1"/>
    <property type="molecule type" value="Genomic_DNA"/>
</dbReference>
<feature type="compositionally biased region" description="Low complexity" evidence="1">
    <location>
        <begin position="98"/>
        <end position="108"/>
    </location>
</feature>
<proteinExistence type="predicted"/>
<evidence type="ECO:0000256" key="1">
    <source>
        <dbReference type="SAM" id="MobiDB-lite"/>
    </source>
</evidence>
<feature type="compositionally biased region" description="Basic and acidic residues" evidence="1">
    <location>
        <begin position="202"/>
        <end position="230"/>
    </location>
</feature>
<feature type="region of interest" description="Disordered" evidence="1">
    <location>
        <begin position="36"/>
        <end position="124"/>
    </location>
</feature>
<reference evidence="2" key="2">
    <citation type="submission" date="2023-03" db="EMBL/GenBank/DDBJ databases">
        <authorList>
            <person name="Inwood S.N."/>
            <person name="Skelly J.G."/>
            <person name="Guhlin J."/>
            <person name="Harrop T.W.R."/>
            <person name="Goldson S.G."/>
            <person name="Dearden P.K."/>
        </authorList>
    </citation>
    <scope>NUCLEOTIDE SEQUENCE</scope>
    <source>
        <strain evidence="2">Irish</strain>
        <tissue evidence="2">Whole body</tissue>
    </source>
</reference>
<feature type="region of interest" description="Disordered" evidence="1">
    <location>
        <begin position="248"/>
        <end position="306"/>
    </location>
</feature>
<protein>
    <submittedName>
        <fullName evidence="2">Uncharacterized protein</fullName>
    </submittedName>
</protein>
<feature type="compositionally biased region" description="Polar residues" evidence="1">
    <location>
        <begin position="36"/>
        <end position="46"/>
    </location>
</feature>
<accession>A0AA39FVN3</accession>
<gene>
    <name evidence="2" type="ORF">PV328_000634</name>
</gene>
<feature type="compositionally biased region" description="Basic and acidic residues" evidence="1">
    <location>
        <begin position="170"/>
        <end position="179"/>
    </location>
</feature>
<feature type="region of interest" description="Disordered" evidence="1">
    <location>
        <begin position="193"/>
        <end position="230"/>
    </location>
</feature>
<feature type="compositionally biased region" description="Basic and acidic residues" evidence="1">
    <location>
        <begin position="248"/>
        <end position="289"/>
    </location>
</feature>
<reference evidence="2" key="1">
    <citation type="journal article" date="2023" name="bioRxiv">
        <title>Scaffold-level genome assemblies of two parasitoid biocontrol wasps reveal the parthenogenesis mechanism and an associated novel virus.</title>
        <authorList>
            <person name="Inwood S."/>
            <person name="Skelly J."/>
            <person name="Guhlin J."/>
            <person name="Harrop T."/>
            <person name="Goldson S."/>
            <person name="Dearden P."/>
        </authorList>
    </citation>
    <scope>NUCLEOTIDE SEQUENCE</scope>
    <source>
        <strain evidence="2">Irish</strain>
        <tissue evidence="2">Whole body</tissue>
    </source>
</reference>
<name>A0AA39FVN3_9HYME</name>
<dbReference type="AlphaFoldDB" id="A0AA39FVN3"/>
<dbReference type="Proteomes" id="UP001168990">
    <property type="component" value="Unassembled WGS sequence"/>
</dbReference>
<organism evidence="2 3">
    <name type="scientific">Microctonus aethiopoides</name>
    <dbReference type="NCBI Taxonomy" id="144406"/>
    <lineage>
        <taxon>Eukaryota</taxon>
        <taxon>Metazoa</taxon>
        <taxon>Ecdysozoa</taxon>
        <taxon>Arthropoda</taxon>
        <taxon>Hexapoda</taxon>
        <taxon>Insecta</taxon>
        <taxon>Pterygota</taxon>
        <taxon>Neoptera</taxon>
        <taxon>Endopterygota</taxon>
        <taxon>Hymenoptera</taxon>
        <taxon>Apocrita</taxon>
        <taxon>Ichneumonoidea</taxon>
        <taxon>Braconidae</taxon>
        <taxon>Euphorinae</taxon>
        <taxon>Microctonus</taxon>
    </lineage>
</organism>
<keyword evidence="3" id="KW-1185">Reference proteome</keyword>
<evidence type="ECO:0000313" key="3">
    <source>
        <dbReference type="Proteomes" id="UP001168990"/>
    </source>
</evidence>
<feature type="region of interest" description="Disordered" evidence="1">
    <location>
        <begin position="153"/>
        <end position="179"/>
    </location>
</feature>